<dbReference type="EMBL" id="CM042881">
    <property type="protein sequence ID" value="KAI4384933.1"/>
    <property type="molecule type" value="Genomic_DNA"/>
</dbReference>
<reference evidence="2" key="1">
    <citation type="journal article" date="2023" name="Front. Plant Sci.">
        <title>Chromosomal-level genome assembly of Melastoma candidum provides insights into trichome evolution.</title>
        <authorList>
            <person name="Zhong Y."/>
            <person name="Wu W."/>
            <person name="Sun C."/>
            <person name="Zou P."/>
            <person name="Liu Y."/>
            <person name="Dai S."/>
            <person name="Zhou R."/>
        </authorList>
    </citation>
    <scope>NUCLEOTIDE SEQUENCE [LARGE SCALE GENOMIC DNA]</scope>
</reference>
<keyword evidence="2" id="KW-1185">Reference proteome</keyword>
<evidence type="ECO:0000313" key="1">
    <source>
        <dbReference type="EMBL" id="KAI4384933.1"/>
    </source>
</evidence>
<gene>
    <name evidence="1" type="ORF">MLD38_003017</name>
</gene>
<accession>A0ACB9S5P0</accession>
<name>A0ACB9S5P0_9MYRT</name>
<comment type="caution">
    <text evidence="1">The sequence shown here is derived from an EMBL/GenBank/DDBJ whole genome shotgun (WGS) entry which is preliminary data.</text>
</comment>
<proteinExistence type="predicted"/>
<sequence>MKLGGDSAKMHGNIGITLFALGTLQVFALLLRPKKDHKYRTYWNMYHYAVGYTVIILSIVNVFKGLELLNPDGKWKTAYIGILIFMGAIMGVLEASTWYIVLKRRKSEKEGGYPGGDVGYGNGNHHNHHYYGGQNGIV</sequence>
<evidence type="ECO:0000313" key="2">
    <source>
        <dbReference type="Proteomes" id="UP001057402"/>
    </source>
</evidence>
<organism evidence="1 2">
    <name type="scientific">Melastoma candidum</name>
    <dbReference type="NCBI Taxonomy" id="119954"/>
    <lineage>
        <taxon>Eukaryota</taxon>
        <taxon>Viridiplantae</taxon>
        <taxon>Streptophyta</taxon>
        <taxon>Embryophyta</taxon>
        <taxon>Tracheophyta</taxon>
        <taxon>Spermatophyta</taxon>
        <taxon>Magnoliopsida</taxon>
        <taxon>eudicotyledons</taxon>
        <taxon>Gunneridae</taxon>
        <taxon>Pentapetalae</taxon>
        <taxon>rosids</taxon>
        <taxon>malvids</taxon>
        <taxon>Myrtales</taxon>
        <taxon>Melastomataceae</taxon>
        <taxon>Melastomatoideae</taxon>
        <taxon>Melastomateae</taxon>
        <taxon>Melastoma</taxon>
    </lineage>
</organism>
<dbReference type="Proteomes" id="UP001057402">
    <property type="component" value="Chromosome 2"/>
</dbReference>
<protein>
    <submittedName>
        <fullName evidence="1">Uncharacterized protein</fullName>
    </submittedName>
</protein>